<keyword evidence="1" id="KW-0812">Transmembrane</keyword>
<reference evidence="4" key="1">
    <citation type="submission" date="2024-04" db="EMBL/GenBank/DDBJ databases">
        <title>Salinicola lusitanus LLJ914,a marine bacterium isolated from the Okinawa Trough.</title>
        <authorList>
            <person name="Li J."/>
        </authorList>
    </citation>
    <scope>NUCLEOTIDE SEQUENCE [LARGE SCALE GENOMIC DNA]</scope>
</reference>
<evidence type="ECO:0000256" key="2">
    <source>
        <dbReference type="SAM" id="SignalP"/>
    </source>
</evidence>
<sequence length="165" mass="18367">MGTTWMSYAACFILTLVHLNAAQEPKCHTYHESGKTVYKVSTQLHPEEHNCEHSWSNDTNFVLANGVGHDDTVLKNTNTSLELSVCLNVTYELNCASGSQLDQTRHRTVCVVNCTAKPQNLKYPIGTRGHVIPLTVVAICIFVVCIVIIAMCVRRTVREHELVQA</sequence>
<keyword evidence="1" id="KW-1133">Transmembrane helix</keyword>
<dbReference type="AlphaFoldDB" id="A0AAW0PMC3"/>
<name>A0AAW0PMC3_9GOBI</name>
<feature type="chain" id="PRO_5043710162" evidence="2">
    <location>
        <begin position="23"/>
        <end position="165"/>
    </location>
</feature>
<protein>
    <submittedName>
        <fullName evidence="3">Uncharacterized protein</fullName>
    </submittedName>
</protein>
<proteinExistence type="predicted"/>
<dbReference type="EMBL" id="JBBPFD010000004">
    <property type="protein sequence ID" value="KAK7930875.1"/>
    <property type="molecule type" value="Genomic_DNA"/>
</dbReference>
<accession>A0AAW0PMC3</accession>
<evidence type="ECO:0000256" key="1">
    <source>
        <dbReference type="SAM" id="Phobius"/>
    </source>
</evidence>
<keyword evidence="4" id="KW-1185">Reference proteome</keyword>
<evidence type="ECO:0000313" key="4">
    <source>
        <dbReference type="Proteomes" id="UP001460270"/>
    </source>
</evidence>
<gene>
    <name evidence="3" type="ORF">WMY93_007270</name>
</gene>
<evidence type="ECO:0000313" key="3">
    <source>
        <dbReference type="EMBL" id="KAK7930875.1"/>
    </source>
</evidence>
<feature type="transmembrane region" description="Helical" evidence="1">
    <location>
        <begin position="131"/>
        <end position="153"/>
    </location>
</feature>
<feature type="signal peptide" evidence="2">
    <location>
        <begin position="1"/>
        <end position="22"/>
    </location>
</feature>
<keyword evidence="1" id="KW-0472">Membrane</keyword>
<organism evidence="3 4">
    <name type="scientific">Mugilogobius chulae</name>
    <name type="common">yellowstripe goby</name>
    <dbReference type="NCBI Taxonomy" id="88201"/>
    <lineage>
        <taxon>Eukaryota</taxon>
        <taxon>Metazoa</taxon>
        <taxon>Chordata</taxon>
        <taxon>Craniata</taxon>
        <taxon>Vertebrata</taxon>
        <taxon>Euteleostomi</taxon>
        <taxon>Actinopterygii</taxon>
        <taxon>Neopterygii</taxon>
        <taxon>Teleostei</taxon>
        <taxon>Neoteleostei</taxon>
        <taxon>Acanthomorphata</taxon>
        <taxon>Gobiaria</taxon>
        <taxon>Gobiiformes</taxon>
        <taxon>Gobioidei</taxon>
        <taxon>Gobiidae</taxon>
        <taxon>Gobionellinae</taxon>
        <taxon>Mugilogobius</taxon>
    </lineage>
</organism>
<keyword evidence="2" id="KW-0732">Signal</keyword>
<dbReference type="Proteomes" id="UP001460270">
    <property type="component" value="Unassembled WGS sequence"/>
</dbReference>
<comment type="caution">
    <text evidence="3">The sequence shown here is derived from an EMBL/GenBank/DDBJ whole genome shotgun (WGS) entry which is preliminary data.</text>
</comment>